<dbReference type="EMBL" id="LRPM01000010">
    <property type="protein sequence ID" value="KWZ78958.1"/>
    <property type="molecule type" value="Genomic_DNA"/>
</dbReference>
<dbReference type="Pfam" id="PF04073">
    <property type="entry name" value="tRNA_edit"/>
    <property type="match status" value="1"/>
</dbReference>
<protein>
    <recommendedName>
        <fullName evidence="10">Proline--tRNA ligase</fullName>
        <ecNumber evidence="10">6.1.1.15</ecNumber>
    </recommendedName>
    <alternativeName>
        <fullName evidence="10">Prolyl-tRNA synthetase</fullName>
        <shortName evidence="10">ProRS</shortName>
    </alternativeName>
</protein>
<dbReference type="InterPro" id="IPR044140">
    <property type="entry name" value="ProRS_anticodon_short"/>
</dbReference>
<evidence type="ECO:0000256" key="10">
    <source>
        <dbReference type="HAMAP-Rule" id="MF_01569"/>
    </source>
</evidence>
<dbReference type="InterPro" id="IPR002314">
    <property type="entry name" value="aa-tRNA-synt_IIb"/>
</dbReference>
<dbReference type="OrthoDB" id="9809052at2"/>
<keyword evidence="7 10" id="KW-0648">Protein biosynthesis</keyword>
<dbReference type="PANTHER" id="PTHR42753:SF2">
    <property type="entry name" value="PROLINE--TRNA LIGASE"/>
    <property type="match status" value="1"/>
</dbReference>
<keyword evidence="3 10" id="KW-0963">Cytoplasm</keyword>
<keyword evidence="6 10" id="KW-0067">ATP-binding</keyword>
<evidence type="ECO:0000256" key="3">
    <source>
        <dbReference type="ARBA" id="ARBA00022490"/>
    </source>
</evidence>
<dbReference type="STRING" id="33036.HMPREF3200_00439"/>
<comment type="function">
    <text evidence="10">Catalyzes the attachment of proline to tRNA(Pro) in a two-step reaction: proline is first activated by ATP to form Pro-AMP and then transferred to the acceptor end of tRNA(Pro). As ProRS can inadvertently accommodate and process non-cognate amino acids such as alanine and cysteine, to avoid such errors it has two additional distinct editing activities against alanine. One activity is designated as 'pretransfer' editing and involves the tRNA(Pro)-independent hydrolysis of activated Ala-AMP. The other activity is designated 'posttransfer' editing and involves deacylation of mischarged Ala-tRNA(Pro). The misacylated Cys-tRNA(Pro) is not edited by ProRS.</text>
</comment>
<dbReference type="GO" id="GO:0002161">
    <property type="term" value="F:aminoacyl-tRNA deacylase activity"/>
    <property type="evidence" value="ECO:0007669"/>
    <property type="project" value="InterPro"/>
</dbReference>
<comment type="catalytic activity">
    <reaction evidence="9 10">
        <text>tRNA(Pro) + L-proline + ATP = L-prolyl-tRNA(Pro) + AMP + diphosphate</text>
        <dbReference type="Rhea" id="RHEA:14305"/>
        <dbReference type="Rhea" id="RHEA-COMP:9700"/>
        <dbReference type="Rhea" id="RHEA-COMP:9702"/>
        <dbReference type="ChEBI" id="CHEBI:30616"/>
        <dbReference type="ChEBI" id="CHEBI:33019"/>
        <dbReference type="ChEBI" id="CHEBI:60039"/>
        <dbReference type="ChEBI" id="CHEBI:78442"/>
        <dbReference type="ChEBI" id="CHEBI:78532"/>
        <dbReference type="ChEBI" id="CHEBI:456215"/>
        <dbReference type="EC" id="6.1.1.15"/>
    </reaction>
</comment>
<dbReference type="SUPFAM" id="SSF55826">
    <property type="entry name" value="YbaK/ProRS associated domain"/>
    <property type="match status" value="1"/>
</dbReference>
<dbReference type="GO" id="GO:0004827">
    <property type="term" value="F:proline-tRNA ligase activity"/>
    <property type="evidence" value="ECO:0007669"/>
    <property type="project" value="UniProtKB-UniRule"/>
</dbReference>
<dbReference type="InterPro" id="IPR033730">
    <property type="entry name" value="ProRS_core_prok"/>
</dbReference>
<comment type="subunit">
    <text evidence="2 10">Homodimer.</text>
</comment>
<comment type="subcellular location">
    <subcellularLocation>
        <location evidence="1 10">Cytoplasm</location>
    </subcellularLocation>
</comment>
<sequence>MKLSKYYMPTLRQDPVDAETESHKFLTRGAFIRKQASGVYSFLPLGKKVVNKIEAIVREAMEDYDSIEVSTSILQTREIWEASGRWETFGPEMFKLTDRHDREYCLGPTAEESFTSLIKDELNSYKQLPLNIYQIVDKFRDEKRPRFGINRSRDFLMKDAYSFDKDMEGLEVSYQKMWDAYEQAFDRMGLDYKIVEGDSGSMGGKKSHEFIALSETGEGVILYTDDSDYAATDEKARFKVNPIIEEEKELKLVETKGKTTIEEVCEFLDIDKKKTAKAVDLLVKGEPIIVFVPGNRELNMAKLISYLKVPEHEIEMLDDETIEKITKAKAGYTGPIGLGDDVRVLIDESLTKINNLLVGANKTDYHYINANFGRDFDGEIVEDLLTAKAGDMAYDGSGILKEARGIEVGNIFQLGTKYSDSLGAYFLDENGKQQAFIMGSYGIGITRSVSAIVEQYHDEKGIIWPTSVAPFEAIVTIVNINNEEQKELGEKIYKKLKEERIDVLLDDRKERAGVKFNDRDLIGIPYRITVGKDASDDMVEYSTRALMENEKITSDQAIDKIIKSIKKDLSFN</sequence>
<dbReference type="InterPro" id="IPR007214">
    <property type="entry name" value="YbaK/aa-tRNA-synth-assoc-dom"/>
</dbReference>
<dbReference type="InterPro" id="IPR023717">
    <property type="entry name" value="Pro-tRNA-Synthase_IIa_type1"/>
</dbReference>
<organism evidence="12 13">
    <name type="scientific">Anaerococcus tetradius</name>
    <dbReference type="NCBI Taxonomy" id="33036"/>
    <lineage>
        <taxon>Bacteria</taxon>
        <taxon>Bacillati</taxon>
        <taxon>Bacillota</taxon>
        <taxon>Tissierellia</taxon>
        <taxon>Tissierellales</taxon>
        <taxon>Peptoniphilaceae</taxon>
        <taxon>Anaerococcus</taxon>
    </lineage>
</organism>
<evidence type="ECO:0000259" key="11">
    <source>
        <dbReference type="PROSITE" id="PS50862"/>
    </source>
</evidence>
<dbReference type="CDD" id="cd04334">
    <property type="entry name" value="ProRS-INS"/>
    <property type="match status" value="1"/>
</dbReference>
<dbReference type="FunFam" id="3.40.50.800:FF:000011">
    <property type="entry name" value="Proline--tRNA ligase"/>
    <property type="match status" value="1"/>
</dbReference>
<dbReference type="InterPro" id="IPR045864">
    <property type="entry name" value="aa-tRNA-synth_II/BPL/LPL"/>
</dbReference>
<dbReference type="GO" id="GO:0006433">
    <property type="term" value="P:prolyl-tRNA aminoacylation"/>
    <property type="evidence" value="ECO:0007669"/>
    <property type="project" value="UniProtKB-UniRule"/>
</dbReference>
<dbReference type="EC" id="6.1.1.15" evidence="10"/>
<dbReference type="GO" id="GO:0005829">
    <property type="term" value="C:cytosol"/>
    <property type="evidence" value="ECO:0007669"/>
    <property type="project" value="TreeGrafter"/>
</dbReference>
<dbReference type="CDD" id="cd00861">
    <property type="entry name" value="ProRS_anticodon_short"/>
    <property type="match status" value="1"/>
</dbReference>
<comment type="caution">
    <text evidence="12">The sequence shown here is derived from an EMBL/GenBank/DDBJ whole genome shotgun (WGS) entry which is preliminary data.</text>
</comment>
<dbReference type="SUPFAM" id="SSF55681">
    <property type="entry name" value="Class II aaRS and biotin synthetases"/>
    <property type="match status" value="1"/>
</dbReference>
<comment type="similarity">
    <text evidence="10">Belongs to the class-II aminoacyl-tRNA synthetase family. ProS type 1 subfamily.</text>
</comment>
<feature type="domain" description="Aminoacyl-transfer RNA synthetases class-II family profile" evidence="11">
    <location>
        <begin position="38"/>
        <end position="465"/>
    </location>
</feature>
<dbReference type="GO" id="GO:0016740">
    <property type="term" value="F:transferase activity"/>
    <property type="evidence" value="ECO:0007669"/>
    <property type="project" value="UniProtKB-ARBA"/>
</dbReference>
<dbReference type="PATRIC" id="fig|33036.3.peg.439"/>
<evidence type="ECO:0000313" key="13">
    <source>
        <dbReference type="Proteomes" id="UP000070383"/>
    </source>
</evidence>
<dbReference type="GO" id="GO:0140096">
    <property type="term" value="F:catalytic activity, acting on a protein"/>
    <property type="evidence" value="ECO:0007669"/>
    <property type="project" value="UniProtKB-ARBA"/>
</dbReference>
<keyword evidence="8 10" id="KW-0030">Aminoacyl-tRNA synthetase</keyword>
<evidence type="ECO:0000256" key="7">
    <source>
        <dbReference type="ARBA" id="ARBA00022917"/>
    </source>
</evidence>
<evidence type="ECO:0000256" key="4">
    <source>
        <dbReference type="ARBA" id="ARBA00022598"/>
    </source>
</evidence>
<dbReference type="HAMAP" id="MF_01569">
    <property type="entry name" value="Pro_tRNA_synth_type1"/>
    <property type="match status" value="1"/>
</dbReference>
<dbReference type="Pfam" id="PF00587">
    <property type="entry name" value="tRNA-synt_2b"/>
    <property type="match status" value="1"/>
</dbReference>
<dbReference type="Gene3D" id="3.40.50.800">
    <property type="entry name" value="Anticodon-binding domain"/>
    <property type="match status" value="1"/>
</dbReference>
<dbReference type="NCBIfam" id="NF006625">
    <property type="entry name" value="PRK09194.1"/>
    <property type="match status" value="1"/>
</dbReference>
<evidence type="ECO:0000256" key="5">
    <source>
        <dbReference type="ARBA" id="ARBA00022741"/>
    </source>
</evidence>
<dbReference type="InterPro" id="IPR050062">
    <property type="entry name" value="Pro-tRNA_synthetase"/>
</dbReference>
<dbReference type="InterPro" id="IPR006195">
    <property type="entry name" value="aa-tRNA-synth_II"/>
</dbReference>
<evidence type="ECO:0000256" key="1">
    <source>
        <dbReference type="ARBA" id="ARBA00004496"/>
    </source>
</evidence>
<dbReference type="Pfam" id="PF03129">
    <property type="entry name" value="HGTP_anticodon"/>
    <property type="match status" value="1"/>
</dbReference>
<keyword evidence="13" id="KW-1185">Reference proteome</keyword>
<reference evidence="13" key="1">
    <citation type="submission" date="2016-01" db="EMBL/GenBank/DDBJ databases">
        <authorList>
            <person name="Mitreva M."/>
            <person name="Pepin K.H."/>
            <person name="Mihindukulasuriya K.A."/>
            <person name="Fulton R."/>
            <person name="Fronick C."/>
            <person name="O'Laughlin M."/>
            <person name="Miner T."/>
            <person name="Herter B."/>
            <person name="Rosa B.A."/>
            <person name="Cordes M."/>
            <person name="Tomlinson C."/>
            <person name="Wollam A."/>
            <person name="Palsikar V.B."/>
            <person name="Mardis E.R."/>
            <person name="Wilson R.K."/>
        </authorList>
    </citation>
    <scope>NUCLEOTIDE SEQUENCE [LARGE SCALE GENOMIC DNA]</scope>
    <source>
        <strain evidence="13">MJR8151</strain>
    </source>
</reference>
<evidence type="ECO:0000256" key="6">
    <source>
        <dbReference type="ARBA" id="ARBA00022840"/>
    </source>
</evidence>
<dbReference type="PANTHER" id="PTHR42753">
    <property type="entry name" value="MITOCHONDRIAL RIBOSOME PROTEIN L39/PROLYL-TRNA LIGASE FAMILY MEMBER"/>
    <property type="match status" value="1"/>
</dbReference>
<keyword evidence="4 10" id="KW-0436">Ligase</keyword>
<dbReference type="PRINTS" id="PR01046">
    <property type="entry name" value="TRNASYNTHPRO"/>
</dbReference>
<dbReference type="NCBIfam" id="TIGR00409">
    <property type="entry name" value="proS_fam_II"/>
    <property type="match status" value="1"/>
</dbReference>
<dbReference type="RefSeq" id="WP_060929042.1">
    <property type="nucleotide sequence ID" value="NZ_KQ955253.1"/>
</dbReference>
<dbReference type="Proteomes" id="UP000070383">
    <property type="component" value="Unassembled WGS sequence"/>
</dbReference>
<dbReference type="InterPro" id="IPR002316">
    <property type="entry name" value="Pro-tRNA-ligase_IIa"/>
</dbReference>
<dbReference type="Gene3D" id="3.30.930.10">
    <property type="entry name" value="Bira Bifunctional Protein, Domain 2"/>
    <property type="match status" value="2"/>
</dbReference>
<gene>
    <name evidence="10" type="primary">proS</name>
    <name evidence="12" type="ORF">HMPREF3200_00439</name>
</gene>
<evidence type="ECO:0000256" key="8">
    <source>
        <dbReference type="ARBA" id="ARBA00023146"/>
    </source>
</evidence>
<dbReference type="InterPro" id="IPR004500">
    <property type="entry name" value="Pro-tRNA-synth_IIa_bac-type"/>
</dbReference>
<dbReference type="CDD" id="cd00779">
    <property type="entry name" value="ProRS_core_prok"/>
    <property type="match status" value="1"/>
</dbReference>
<accession>A0A133KHF3</accession>
<name>A0A133KHF3_9FIRM</name>
<keyword evidence="5 10" id="KW-0547">Nucleotide-binding</keyword>
<dbReference type="GO" id="GO:0005524">
    <property type="term" value="F:ATP binding"/>
    <property type="evidence" value="ECO:0007669"/>
    <property type="project" value="UniProtKB-UniRule"/>
</dbReference>
<dbReference type="PROSITE" id="PS50862">
    <property type="entry name" value="AA_TRNA_LIGASE_II"/>
    <property type="match status" value="1"/>
</dbReference>
<dbReference type="AlphaFoldDB" id="A0A133KHF3"/>
<evidence type="ECO:0000256" key="2">
    <source>
        <dbReference type="ARBA" id="ARBA00011738"/>
    </source>
</evidence>
<proteinExistence type="inferred from homology"/>
<dbReference type="InterPro" id="IPR036621">
    <property type="entry name" value="Anticodon-bd_dom_sf"/>
</dbReference>
<evidence type="ECO:0000313" key="12">
    <source>
        <dbReference type="EMBL" id="KWZ78958.1"/>
    </source>
</evidence>
<comment type="domain">
    <text evidence="10">Consists of three domains: the N-terminal catalytic domain, the editing domain and the C-terminal anticodon-binding domain.</text>
</comment>
<evidence type="ECO:0000256" key="9">
    <source>
        <dbReference type="ARBA" id="ARBA00047671"/>
    </source>
</evidence>
<dbReference type="InterPro" id="IPR036754">
    <property type="entry name" value="YbaK/aa-tRNA-synt-asso_dom_sf"/>
</dbReference>
<dbReference type="SUPFAM" id="SSF52954">
    <property type="entry name" value="Class II aaRS ABD-related"/>
    <property type="match status" value="1"/>
</dbReference>
<dbReference type="InterPro" id="IPR004154">
    <property type="entry name" value="Anticodon-bd"/>
</dbReference>